<keyword evidence="3" id="KW-1185">Reference proteome</keyword>
<accession>A0ABW4JCT8</accession>
<evidence type="ECO:0000313" key="2">
    <source>
        <dbReference type="EMBL" id="MFD1673738.1"/>
    </source>
</evidence>
<evidence type="ECO:0000313" key="3">
    <source>
        <dbReference type="Proteomes" id="UP001597079"/>
    </source>
</evidence>
<feature type="region of interest" description="Disordered" evidence="1">
    <location>
        <begin position="1"/>
        <end position="21"/>
    </location>
</feature>
<protein>
    <submittedName>
        <fullName evidence="2">Uncharacterized protein</fullName>
    </submittedName>
</protein>
<name>A0ABW4JCT8_9BACL</name>
<dbReference type="EMBL" id="JBHUCX010000013">
    <property type="protein sequence ID" value="MFD1673738.1"/>
    <property type="molecule type" value="Genomic_DNA"/>
</dbReference>
<dbReference type="PROSITE" id="PS00414">
    <property type="entry name" value="PROFILIN"/>
    <property type="match status" value="1"/>
</dbReference>
<comment type="caution">
    <text evidence="2">The sequence shown here is derived from an EMBL/GenBank/DDBJ whole genome shotgun (WGS) entry which is preliminary data.</text>
</comment>
<organism evidence="2 3">
    <name type="scientific">Alicyclobacillus fodiniaquatilis</name>
    <dbReference type="NCBI Taxonomy" id="1661150"/>
    <lineage>
        <taxon>Bacteria</taxon>
        <taxon>Bacillati</taxon>
        <taxon>Bacillota</taxon>
        <taxon>Bacilli</taxon>
        <taxon>Bacillales</taxon>
        <taxon>Alicyclobacillaceae</taxon>
        <taxon>Alicyclobacillus</taxon>
    </lineage>
</organism>
<sequence length="175" mass="19810">MSLWQDISDELNQRTPSPPLHPESIWNETLSEKLCNISSKELIGEGNPSEQVAQATRAGLLLWNDDLDAAHEIVQDMHQVIGSYWHAILHRREGDGDNAKYWFARVGQHPIFPSLHQQAAQLWPACKSWAKWSPNAFVDAVTEAVTFGEENHPFGEALRQIQVIEFKLLLQHGLA</sequence>
<dbReference type="RefSeq" id="WP_377941238.1">
    <property type="nucleotide sequence ID" value="NZ_JBHUCX010000013.1"/>
</dbReference>
<proteinExistence type="predicted"/>
<dbReference type="Proteomes" id="UP001597079">
    <property type="component" value="Unassembled WGS sequence"/>
</dbReference>
<gene>
    <name evidence="2" type="ORF">ACFSB2_03320</name>
</gene>
<reference evidence="3" key="1">
    <citation type="journal article" date="2019" name="Int. J. Syst. Evol. Microbiol.">
        <title>The Global Catalogue of Microorganisms (GCM) 10K type strain sequencing project: providing services to taxonomists for standard genome sequencing and annotation.</title>
        <authorList>
            <consortium name="The Broad Institute Genomics Platform"/>
            <consortium name="The Broad Institute Genome Sequencing Center for Infectious Disease"/>
            <person name="Wu L."/>
            <person name="Ma J."/>
        </authorList>
    </citation>
    <scope>NUCLEOTIDE SEQUENCE [LARGE SCALE GENOMIC DNA]</scope>
    <source>
        <strain evidence="3">CGMCC 1.12286</strain>
    </source>
</reference>
<dbReference type="InterPro" id="IPR027310">
    <property type="entry name" value="Profilin_CS"/>
</dbReference>
<evidence type="ECO:0000256" key="1">
    <source>
        <dbReference type="SAM" id="MobiDB-lite"/>
    </source>
</evidence>